<dbReference type="SUPFAM" id="SSF75217">
    <property type="entry name" value="alpha/beta knot"/>
    <property type="match status" value="1"/>
</dbReference>
<dbReference type="Gene3D" id="3.40.1280.10">
    <property type="match status" value="1"/>
</dbReference>
<dbReference type="InterPro" id="IPR001537">
    <property type="entry name" value="SpoU_MeTrfase"/>
</dbReference>
<dbReference type="AlphaFoldDB" id="A0A7X2IL80"/>
<comment type="caution">
    <text evidence="4">The sequence shown here is derived from an EMBL/GenBank/DDBJ whole genome shotgun (WGS) entry which is preliminary data.</text>
</comment>
<keyword evidence="2 4" id="KW-0808">Transferase</keyword>
<dbReference type="EMBL" id="WKJJ01000004">
    <property type="protein sequence ID" value="MRV71587.1"/>
    <property type="molecule type" value="Genomic_DNA"/>
</dbReference>
<dbReference type="CDD" id="cd18095">
    <property type="entry name" value="SpoU-like_rRNA-MTase"/>
    <property type="match status" value="1"/>
</dbReference>
<dbReference type="GO" id="GO:0006396">
    <property type="term" value="P:RNA processing"/>
    <property type="evidence" value="ECO:0007669"/>
    <property type="project" value="InterPro"/>
</dbReference>
<accession>A0A7X2IL80</accession>
<evidence type="ECO:0000259" key="3">
    <source>
        <dbReference type="Pfam" id="PF00588"/>
    </source>
</evidence>
<dbReference type="InterPro" id="IPR051259">
    <property type="entry name" value="rRNA_Methyltransferase"/>
</dbReference>
<keyword evidence="1 4" id="KW-0489">Methyltransferase</keyword>
<dbReference type="GO" id="GO:0003723">
    <property type="term" value="F:RNA binding"/>
    <property type="evidence" value="ECO:0007669"/>
    <property type="project" value="InterPro"/>
</dbReference>
<organism evidence="4 5">
    <name type="scientific">Pseudoduganella rivuli</name>
    <dbReference type="NCBI Taxonomy" id="2666085"/>
    <lineage>
        <taxon>Bacteria</taxon>
        <taxon>Pseudomonadati</taxon>
        <taxon>Pseudomonadota</taxon>
        <taxon>Betaproteobacteria</taxon>
        <taxon>Burkholderiales</taxon>
        <taxon>Oxalobacteraceae</taxon>
        <taxon>Telluria group</taxon>
        <taxon>Pseudoduganella</taxon>
    </lineage>
</organism>
<dbReference type="PANTHER" id="PTHR43191">
    <property type="entry name" value="RRNA METHYLTRANSFERASE 3"/>
    <property type="match status" value="1"/>
</dbReference>
<dbReference type="InterPro" id="IPR029064">
    <property type="entry name" value="Ribosomal_eL30-like_sf"/>
</dbReference>
<sequence>MKTITSRDNAQYKDLKHLATSSQARKKAGRTLLDGVHLAQAWLDLRGLPEQCIVAESALNNAEVADIVAKVQHAQGHILCLPDALYHALSQVEHGVGIMFLVDTPHKSLPSQLAVNAVLLDNVQDPGNVGSILRSAAAAGIKQVFCSAGTAFCWSPKVLRAAMGAHFVLDIFENVDLPALVAASKIPVLATSGYAEKQLYEVDLKRPVAWVFGHEGQGVSDALLSAATQTVVIPHLGKVESLNVAACAAVCFFEQVRQNQA</sequence>
<keyword evidence="5" id="KW-1185">Reference proteome</keyword>
<proteinExistence type="predicted"/>
<dbReference type="PANTHER" id="PTHR43191:SF2">
    <property type="entry name" value="RRNA METHYLTRANSFERASE 3, MITOCHONDRIAL"/>
    <property type="match status" value="1"/>
</dbReference>
<dbReference type="InterPro" id="IPR029028">
    <property type="entry name" value="Alpha/beta_knot_MTases"/>
</dbReference>
<gene>
    <name evidence="4" type="ORF">GJ700_07595</name>
</gene>
<dbReference type="InterPro" id="IPR029026">
    <property type="entry name" value="tRNA_m1G_MTases_N"/>
</dbReference>
<dbReference type="GO" id="GO:0032259">
    <property type="term" value="P:methylation"/>
    <property type="evidence" value="ECO:0007669"/>
    <property type="project" value="UniProtKB-KW"/>
</dbReference>
<name>A0A7X2IL80_9BURK</name>
<dbReference type="Gene3D" id="3.30.1330.30">
    <property type="match status" value="1"/>
</dbReference>
<reference evidence="4 5" key="1">
    <citation type="submission" date="2019-11" db="EMBL/GenBank/DDBJ databases">
        <title>Novel species isolated from a subtropical stream in China.</title>
        <authorList>
            <person name="Lu H."/>
        </authorList>
    </citation>
    <scope>NUCLEOTIDE SEQUENCE [LARGE SCALE GENOMIC DNA]</scope>
    <source>
        <strain evidence="4 5">FT92W</strain>
    </source>
</reference>
<dbReference type="RefSeq" id="WP_154372245.1">
    <property type="nucleotide sequence ID" value="NZ_WKJJ01000004.1"/>
</dbReference>
<evidence type="ECO:0000313" key="4">
    <source>
        <dbReference type="EMBL" id="MRV71587.1"/>
    </source>
</evidence>
<dbReference type="Proteomes" id="UP000446768">
    <property type="component" value="Unassembled WGS sequence"/>
</dbReference>
<protein>
    <submittedName>
        <fullName evidence="4">RNA methyltransferase</fullName>
    </submittedName>
</protein>
<evidence type="ECO:0000256" key="1">
    <source>
        <dbReference type="ARBA" id="ARBA00022603"/>
    </source>
</evidence>
<dbReference type="SUPFAM" id="SSF55315">
    <property type="entry name" value="L30e-like"/>
    <property type="match status" value="1"/>
</dbReference>
<evidence type="ECO:0000313" key="5">
    <source>
        <dbReference type="Proteomes" id="UP000446768"/>
    </source>
</evidence>
<dbReference type="Pfam" id="PF00588">
    <property type="entry name" value="SpoU_methylase"/>
    <property type="match status" value="1"/>
</dbReference>
<feature type="domain" description="tRNA/rRNA methyltransferase SpoU type" evidence="3">
    <location>
        <begin position="118"/>
        <end position="252"/>
    </location>
</feature>
<dbReference type="GO" id="GO:0008173">
    <property type="term" value="F:RNA methyltransferase activity"/>
    <property type="evidence" value="ECO:0007669"/>
    <property type="project" value="InterPro"/>
</dbReference>
<evidence type="ECO:0000256" key="2">
    <source>
        <dbReference type="ARBA" id="ARBA00022679"/>
    </source>
</evidence>